<dbReference type="OrthoDB" id="1121470at2"/>
<protein>
    <submittedName>
        <fullName evidence="1">Uncharacterized protein</fullName>
    </submittedName>
</protein>
<evidence type="ECO:0000313" key="2">
    <source>
        <dbReference type="Proteomes" id="UP000019402"/>
    </source>
</evidence>
<dbReference type="RefSeq" id="WP_027472216.1">
    <property type="nucleotide sequence ID" value="NZ_BAMD01000201.1"/>
</dbReference>
<dbReference type="EMBL" id="BAMD01000201">
    <property type="protein sequence ID" value="GAF05995.1"/>
    <property type="molecule type" value="Genomic_DNA"/>
</dbReference>
<dbReference type="AlphaFoldDB" id="W7Y4Y0"/>
<dbReference type="Proteomes" id="UP000019402">
    <property type="component" value="Unassembled WGS sequence"/>
</dbReference>
<dbReference type="STRING" id="869213.GCA_000517085_02671"/>
<evidence type="ECO:0000313" key="1">
    <source>
        <dbReference type="EMBL" id="GAF05995.1"/>
    </source>
</evidence>
<organism evidence="1 2">
    <name type="scientific">Saccharicrinis fermentans DSM 9555 = JCM 21142</name>
    <dbReference type="NCBI Taxonomy" id="869213"/>
    <lineage>
        <taxon>Bacteria</taxon>
        <taxon>Pseudomonadati</taxon>
        <taxon>Bacteroidota</taxon>
        <taxon>Bacteroidia</taxon>
        <taxon>Marinilabiliales</taxon>
        <taxon>Marinilabiliaceae</taxon>
        <taxon>Saccharicrinis</taxon>
    </lineage>
</organism>
<proteinExistence type="predicted"/>
<comment type="caution">
    <text evidence="1">The sequence shown here is derived from an EMBL/GenBank/DDBJ whole genome shotgun (WGS) entry which is preliminary data.</text>
</comment>
<sequence length="108" mass="12789">MIDRNELLDQFSAPMGNSENKFIDYAKSNGIVDFKELILEFNTIQSMVYDYIYKFTEPDLQLTGDEIEVICHDFCENKIDWINDKGIKALNSWLIWMCWHEGILKKNE</sequence>
<name>W7Y4Y0_9BACT</name>
<accession>W7Y4Y0</accession>
<keyword evidence="2" id="KW-1185">Reference proteome</keyword>
<reference evidence="1 2" key="1">
    <citation type="journal article" date="2014" name="Genome Announc.">
        <title>Draft Genome Sequence of Cytophaga fermentans JCM 21142T, a Facultative Anaerobe Isolated from Marine Mud.</title>
        <authorList>
            <person name="Starns D."/>
            <person name="Oshima K."/>
            <person name="Suda W."/>
            <person name="Iino T."/>
            <person name="Yuki M."/>
            <person name="Inoue J."/>
            <person name="Kitamura K."/>
            <person name="Iida T."/>
            <person name="Darby A."/>
            <person name="Hattori M."/>
            <person name="Ohkuma M."/>
        </authorList>
    </citation>
    <scope>NUCLEOTIDE SEQUENCE [LARGE SCALE GENOMIC DNA]</scope>
    <source>
        <strain evidence="1 2">JCM 21142</strain>
    </source>
</reference>
<gene>
    <name evidence="1" type="ORF">JCM21142_134762</name>
</gene>